<dbReference type="EMBL" id="BQNB010013146">
    <property type="protein sequence ID" value="GJT12430.1"/>
    <property type="molecule type" value="Genomic_DNA"/>
</dbReference>
<comment type="caution">
    <text evidence="1">The sequence shown here is derived from an EMBL/GenBank/DDBJ whole genome shotgun (WGS) entry which is preliminary data.</text>
</comment>
<reference evidence="1" key="1">
    <citation type="journal article" date="2022" name="Int. J. Mol. Sci.">
        <title>Draft Genome of Tanacetum Coccineum: Genomic Comparison of Closely Related Tanacetum-Family Plants.</title>
        <authorList>
            <person name="Yamashiro T."/>
            <person name="Shiraishi A."/>
            <person name="Nakayama K."/>
            <person name="Satake H."/>
        </authorList>
    </citation>
    <scope>NUCLEOTIDE SEQUENCE</scope>
</reference>
<evidence type="ECO:0000313" key="1">
    <source>
        <dbReference type="EMBL" id="GJT12430.1"/>
    </source>
</evidence>
<gene>
    <name evidence="1" type="ORF">Tco_0859472</name>
</gene>
<organism evidence="1 2">
    <name type="scientific">Tanacetum coccineum</name>
    <dbReference type="NCBI Taxonomy" id="301880"/>
    <lineage>
        <taxon>Eukaryota</taxon>
        <taxon>Viridiplantae</taxon>
        <taxon>Streptophyta</taxon>
        <taxon>Embryophyta</taxon>
        <taxon>Tracheophyta</taxon>
        <taxon>Spermatophyta</taxon>
        <taxon>Magnoliopsida</taxon>
        <taxon>eudicotyledons</taxon>
        <taxon>Gunneridae</taxon>
        <taxon>Pentapetalae</taxon>
        <taxon>asterids</taxon>
        <taxon>campanulids</taxon>
        <taxon>Asterales</taxon>
        <taxon>Asteraceae</taxon>
        <taxon>Asteroideae</taxon>
        <taxon>Anthemideae</taxon>
        <taxon>Anthemidinae</taxon>
        <taxon>Tanacetum</taxon>
    </lineage>
</organism>
<proteinExistence type="predicted"/>
<protein>
    <submittedName>
        <fullName evidence="1">Uncharacterized protein</fullName>
    </submittedName>
</protein>
<accession>A0ABQ5BC62</accession>
<name>A0ABQ5BC62_9ASTR</name>
<keyword evidence="2" id="KW-1185">Reference proteome</keyword>
<sequence>MLKKGYYDSWKSRILLYIEGKENGEMLLDSIYIGPFQFKEITVPATETTVETKRMQELKDLTPKEKTRRSCDIKATNIILLGLPSDIYTLVNHH</sequence>
<reference evidence="1" key="2">
    <citation type="submission" date="2022-01" db="EMBL/GenBank/DDBJ databases">
        <authorList>
            <person name="Yamashiro T."/>
            <person name="Shiraishi A."/>
            <person name="Satake H."/>
            <person name="Nakayama K."/>
        </authorList>
    </citation>
    <scope>NUCLEOTIDE SEQUENCE</scope>
</reference>
<dbReference type="Proteomes" id="UP001151760">
    <property type="component" value="Unassembled WGS sequence"/>
</dbReference>
<evidence type="ECO:0000313" key="2">
    <source>
        <dbReference type="Proteomes" id="UP001151760"/>
    </source>
</evidence>